<dbReference type="RefSeq" id="WP_009113388.1">
    <property type="nucleotide sequence ID" value="NZ_CP034036.1"/>
</dbReference>
<dbReference type="EMBL" id="QDKK01000004">
    <property type="protein sequence ID" value="PWC25419.1"/>
    <property type="molecule type" value="Genomic_DNA"/>
</dbReference>
<evidence type="ECO:0000256" key="1">
    <source>
        <dbReference type="SAM" id="MobiDB-lite"/>
    </source>
</evidence>
<name>A0A2U1UUR9_9GAMM</name>
<gene>
    <name evidence="2" type="ORF">DDT54_05855</name>
    <name evidence="3" type="ORF">EH206_13810</name>
</gene>
<accession>A0A2U1UUR9</accession>
<proteinExistence type="predicted"/>
<evidence type="ECO:0000313" key="2">
    <source>
        <dbReference type="EMBL" id="PWC25419.1"/>
    </source>
</evidence>
<sequence length="114" mass="13352">MAKSAAERKAAQRRSQRDSGVTKFELNLDSQELEMLERNCKLRRPGKEPYSMDEYVQLLIRQDDVRMRWRIKSLSHQRCGKCGDCLPVAECCMRGDSECWNTNGWHELKLTTSR</sequence>
<evidence type="ECO:0000313" key="5">
    <source>
        <dbReference type="Proteomes" id="UP000303847"/>
    </source>
</evidence>
<protein>
    <submittedName>
        <fullName evidence="2">Uncharacterized protein</fullName>
    </submittedName>
</protein>
<dbReference type="OrthoDB" id="6539952at2"/>
<evidence type="ECO:0000313" key="3">
    <source>
        <dbReference type="EMBL" id="QCR05169.1"/>
    </source>
</evidence>
<reference evidence="2 4" key="1">
    <citation type="submission" date="2018-04" db="EMBL/GenBank/DDBJ databases">
        <title>Brenneria corticis sp.nov.</title>
        <authorList>
            <person name="Li Y."/>
        </authorList>
    </citation>
    <scope>NUCLEOTIDE SEQUENCE [LARGE SCALE GENOMIC DNA]</scope>
    <source>
        <strain evidence="2 4">LMG 2694</strain>
    </source>
</reference>
<reference evidence="3 5" key="2">
    <citation type="submission" date="2018-11" db="EMBL/GenBank/DDBJ databases">
        <title>Genome sequences of Brenneria nigrifluens and Brenneria rubrifaciens.</title>
        <authorList>
            <person name="Poret-Peterson A.T."/>
            <person name="McClean A.E."/>
            <person name="Kluepfel D.A."/>
        </authorList>
    </citation>
    <scope>NUCLEOTIDE SEQUENCE [LARGE SCALE GENOMIC DNA]</scope>
    <source>
        <strain evidence="3 5">ATCC 13028</strain>
    </source>
</reference>
<organism evidence="2 4">
    <name type="scientific">Brenneria nigrifluens DSM 30175 = ATCC 13028</name>
    <dbReference type="NCBI Taxonomy" id="1121120"/>
    <lineage>
        <taxon>Bacteria</taxon>
        <taxon>Pseudomonadati</taxon>
        <taxon>Pseudomonadota</taxon>
        <taxon>Gammaproteobacteria</taxon>
        <taxon>Enterobacterales</taxon>
        <taxon>Pectobacteriaceae</taxon>
        <taxon>Brenneria</taxon>
    </lineage>
</organism>
<dbReference type="EMBL" id="CP034036">
    <property type="protein sequence ID" value="QCR05169.1"/>
    <property type="molecule type" value="Genomic_DNA"/>
</dbReference>
<dbReference type="Proteomes" id="UP000303847">
    <property type="component" value="Chromosome"/>
</dbReference>
<feature type="region of interest" description="Disordered" evidence="1">
    <location>
        <begin position="1"/>
        <end position="21"/>
    </location>
</feature>
<evidence type="ECO:0000313" key="4">
    <source>
        <dbReference type="Proteomes" id="UP000295985"/>
    </source>
</evidence>
<dbReference type="Proteomes" id="UP000295985">
    <property type="component" value="Unassembled WGS sequence"/>
</dbReference>
<keyword evidence="5" id="KW-1185">Reference proteome</keyword>
<dbReference type="AlphaFoldDB" id="A0A2U1UUR9"/>
<feature type="compositionally biased region" description="Basic and acidic residues" evidence="1">
    <location>
        <begin position="1"/>
        <end position="10"/>
    </location>
</feature>